<name>A0A8T1W5M7_9STRA</name>
<keyword evidence="3" id="KW-1185">Reference proteome</keyword>
<keyword evidence="1" id="KW-0812">Transmembrane</keyword>
<reference evidence="2" key="1">
    <citation type="submission" date="2021-02" db="EMBL/GenBank/DDBJ databases">
        <authorList>
            <person name="Palmer J.M."/>
        </authorList>
    </citation>
    <scope>NUCLEOTIDE SEQUENCE</scope>
    <source>
        <strain evidence="2">SCRP734</strain>
    </source>
</reference>
<keyword evidence="1" id="KW-1133">Transmembrane helix</keyword>
<comment type="caution">
    <text evidence="2">The sequence shown here is derived from an EMBL/GenBank/DDBJ whole genome shotgun (WGS) entry which is preliminary data.</text>
</comment>
<dbReference type="EMBL" id="JAGDFM010000057">
    <property type="protein sequence ID" value="KAG7388611.1"/>
    <property type="molecule type" value="Genomic_DNA"/>
</dbReference>
<dbReference type="AlphaFoldDB" id="A0A8T1W5M7"/>
<gene>
    <name evidence="2" type="ORF">PHYPSEUDO_012102</name>
</gene>
<evidence type="ECO:0008006" key="4">
    <source>
        <dbReference type="Google" id="ProtNLM"/>
    </source>
</evidence>
<feature type="transmembrane region" description="Helical" evidence="1">
    <location>
        <begin position="61"/>
        <end position="84"/>
    </location>
</feature>
<evidence type="ECO:0000313" key="2">
    <source>
        <dbReference type="EMBL" id="KAG7388611.1"/>
    </source>
</evidence>
<dbReference type="Proteomes" id="UP000694044">
    <property type="component" value="Unassembled WGS sequence"/>
</dbReference>
<keyword evidence="1" id="KW-0472">Membrane</keyword>
<sequence length="100" mass="11708">MPFDLQAEEELEAARYQRFCAFAEQLVPNKNMWSTVYRPPTTFFSADELPFEEKKLFCWEIWNSLMFSCIASMATLLASMFTLYTLHLHRKQASGAHCLE</sequence>
<proteinExistence type="predicted"/>
<protein>
    <recommendedName>
        <fullName evidence="4">Transmembrane protein</fullName>
    </recommendedName>
</protein>
<evidence type="ECO:0000313" key="3">
    <source>
        <dbReference type="Proteomes" id="UP000694044"/>
    </source>
</evidence>
<evidence type="ECO:0000256" key="1">
    <source>
        <dbReference type="SAM" id="Phobius"/>
    </source>
</evidence>
<accession>A0A8T1W5M7</accession>
<organism evidence="2 3">
    <name type="scientific">Phytophthora pseudosyringae</name>
    <dbReference type="NCBI Taxonomy" id="221518"/>
    <lineage>
        <taxon>Eukaryota</taxon>
        <taxon>Sar</taxon>
        <taxon>Stramenopiles</taxon>
        <taxon>Oomycota</taxon>
        <taxon>Peronosporomycetes</taxon>
        <taxon>Peronosporales</taxon>
        <taxon>Peronosporaceae</taxon>
        <taxon>Phytophthora</taxon>
    </lineage>
</organism>